<dbReference type="Gene3D" id="3.40.50.1390">
    <property type="entry name" value="Resolvase, N-terminal catalytic domain"/>
    <property type="match status" value="1"/>
</dbReference>
<gene>
    <name evidence="4" type="ORF">GRI42_02360</name>
</gene>
<dbReference type="InterPro" id="IPR050639">
    <property type="entry name" value="SSR_resolvase"/>
</dbReference>
<dbReference type="PANTHER" id="PTHR30461:SF2">
    <property type="entry name" value="SERINE RECOMBINASE PINE-RELATED"/>
    <property type="match status" value="1"/>
</dbReference>
<dbReference type="SMART" id="SM00857">
    <property type="entry name" value="Resolvase"/>
    <property type="match status" value="1"/>
</dbReference>
<dbReference type="GO" id="GO:0003677">
    <property type="term" value="F:DNA binding"/>
    <property type="evidence" value="ECO:0007669"/>
    <property type="project" value="UniProtKB-KW"/>
</dbReference>
<dbReference type="EMBL" id="WTYF01000004">
    <property type="protein sequence ID" value="MXO50145.1"/>
    <property type="molecule type" value="Genomic_DNA"/>
</dbReference>
<evidence type="ECO:0000256" key="1">
    <source>
        <dbReference type="ARBA" id="ARBA00023125"/>
    </source>
</evidence>
<dbReference type="InterPro" id="IPR036162">
    <property type="entry name" value="Resolvase-like_N_sf"/>
</dbReference>
<dbReference type="InterPro" id="IPR006119">
    <property type="entry name" value="Resolv_N"/>
</dbReference>
<reference evidence="4 5" key="1">
    <citation type="submission" date="2019-12" db="EMBL/GenBank/DDBJ databases">
        <title>Genomic-based taxomic classification of the family Erythrobacteraceae.</title>
        <authorList>
            <person name="Xu L."/>
        </authorList>
    </citation>
    <scope>NUCLEOTIDE SEQUENCE [LARGE SCALE GENOMIC DNA]</scope>
    <source>
        <strain evidence="4 5">DSM 16225</strain>
    </source>
</reference>
<keyword evidence="1" id="KW-0238">DNA-binding</keyword>
<dbReference type="AlphaFoldDB" id="A0A844XVQ6"/>
<protein>
    <submittedName>
        <fullName evidence="4">Recombinase family protein</fullName>
    </submittedName>
</protein>
<name>A0A844XVQ6_9SPHN</name>
<evidence type="ECO:0000313" key="4">
    <source>
        <dbReference type="EMBL" id="MXO50145.1"/>
    </source>
</evidence>
<evidence type="ECO:0000313" key="5">
    <source>
        <dbReference type="Proteomes" id="UP000444185"/>
    </source>
</evidence>
<dbReference type="Pfam" id="PF00239">
    <property type="entry name" value="Resolvase"/>
    <property type="match status" value="1"/>
</dbReference>
<evidence type="ECO:0000256" key="2">
    <source>
        <dbReference type="ARBA" id="ARBA00023172"/>
    </source>
</evidence>
<dbReference type="GO" id="GO:0000150">
    <property type="term" value="F:DNA strand exchange activity"/>
    <property type="evidence" value="ECO:0007669"/>
    <property type="project" value="InterPro"/>
</dbReference>
<comment type="caution">
    <text evidence="4">The sequence shown here is derived from an EMBL/GenBank/DDBJ whole genome shotgun (WGS) entry which is preliminary data.</text>
</comment>
<feature type="domain" description="Resolvase/invertase-type recombinase catalytic" evidence="3">
    <location>
        <begin position="2"/>
        <end position="136"/>
    </location>
</feature>
<accession>A0A844XVQ6</accession>
<dbReference type="RefSeq" id="WP_160606563.1">
    <property type="nucleotide sequence ID" value="NZ_WTYF01000004.1"/>
</dbReference>
<dbReference type="SUPFAM" id="SSF53041">
    <property type="entry name" value="Resolvase-like"/>
    <property type="match status" value="1"/>
</dbReference>
<evidence type="ECO:0000259" key="3">
    <source>
        <dbReference type="PROSITE" id="PS51736"/>
    </source>
</evidence>
<organism evidence="4 5">
    <name type="scientific">Qipengyuania gaetbuli</name>
    <dbReference type="NCBI Taxonomy" id="266952"/>
    <lineage>
        <taxon>Bacteria</taxon>
        <taxon>Pseudomonadati</taxon>
        <taxon>Pseudomonadota</taxon>
        <taxon>Alphaproteobacteria</taxon>
        <taxon>Sphingomonadales</taxon>
        <taxon>Erythrobacteraceae</taxon>
        <taxon>Qipengyuania</taxon>
    </lineage>
</organism>
<sequence>MSRIAYFRVSTEGQSIESQRKALGGNFDKEFADEGVSGATRAVDRPGFADLLSYVREGDTVCVTAIDRLGRDALDVQSVVRDLISKGVTIDVHGLGPIAKGVGELVVAVLAQIADMERQRIKERCDAGREAARASLAKNGKTHRGKASLGRPMAADALAVAKWRKDNGASIAQTAQEFGVSAATVKRYCASVA</sequence>
<dbReference type="PANTHER" id="PTHR30461">
    <property type="entry name" value="DNA-INVERTASE FROM LAMBDOID PROPHAGE"/>
    <property type="match status" value="1"/>
</dbReference>
<keyword evidence="2" id="KW-0233">DNA recombination</keyword>
<dbReference type="Proteomes" id="UP000444185">
    <property type="component" value="Unassembled WGS sequence"/>
</dbReference>
<dbReference type="CDD" id="cd03768">
    <property type="entry name" value="SR_ResInv"/>
    <property type="match status" value="1"/>
</dbReference>
<proteinExistence type="predicted"/>
<dbReference type="OrthoDB" id="114045at2"/>
<dbReference type="PROSITE" id="PS51736">
    <property type="entry name" value="RECOMBINASES_3"/>
    <property type="match status" value="1"/>
</dbReference>
<keyword evidence="5" id="KW-1185">Reference proteome</keyword>